<proteinExistence type="predicted"/>
<organism evidence="1 2">
    <name type="scientific">Avena sativa</name>
    <name type="common">Oat</name>
    <dbReference type="NCBI Taxonomy" id="4498"/>
    <lineage>
        <taxon>Eukaryota</taxon>
        <taxon>Viridiplantae</taxon>
        <taxon>Streptophyta</taxon>
        <taxon>Embryophyta</taxon>
        <taxon>Tracheophyta</taxon>
        <taxon>Spermatophyta</taxon>
        <taxon>Magnoliopsida</taxon>
        <taxon>Liliopsida</taxon>
        <taxon>Poales</taxon>
        <taxon>Poaceae</taxon>
        <taxon>BOP clade</taxon>
        <taxon>Pooideae</taxon>
        <taxon>Poodae</taxon>
        <taxon>Poeae</taxon>
        <taxon>Poeae Chloroplast Group 1 (Aveneae type)</taxon>
        <taxon>Aveninae</taxon>
        <taxon>Avena</taxon>
    </lineage>
</organism>
<reference evidence="1" key="1">
    <citation type="submission" date="2021-05" db="EMBL/GenBank/DDBJ databases">
        <authorList>
            <person name="Scholz U."/>
            <person name="Mascher M."/>
            <person name="Fiebig A."/>
        </authorList>
    </citation>
    <scope>NUCLEOTIDE SEQUENCE [LARGE SCALE GENOMIC DNA]</scope>
</reference>
<keyword evidence="2" id="KW-1185">Reference proteome</keyword>
<name>A0ACD5WN66_AVESA</name>
<evidence type="ECO:0000313" key="1">
    <source>
        <dbReference type="EnsemblPlants" id="AVESA.00010b.r2.4CG1255130.1.CDS"/>
    </source>
</evidence>
<evidence type="ECO:0000313" key="2">
    <source>
        <dbReference type="Proteomes" id="UP001732700"/>
    </source>
</evidence>
<reference evidence="1" key="2">
    <citation type="submission" date="2025-09" db="UniProtKB">
        <authorList>
            <consortium name="EnsemblPlants"/>
        </authorList>
    </citation>
    <scope>IDENTIFICATION</scope>
</reference>
<dbReference type="Proteomes" id="UP001732700">
    <property type="component" value="Chromosome 4C"/>
</dbReference>
<sequence>MDYHVREICCVLGVRQKAEEKRASEKKRSKPRDKTMDGRAPATHAAAGAGGTEPNGGQQSMAQATHPLRLGAVRAAPARRPPSNHHIPVVRAREGGGGGGRRGRTTALVAAAVSKERASATGRAAEVVRDFYEGVNRRDLAAVAPLIAEGCVYEDLVFPRPMVGRDRVVGFFGEFMGSVSPDLRFVIDDISGEDPSAVGVTWHLEWKGRPFPFSRGCSFYRCQPDPNQQDRIQIVYGRDCVEPATKPGELALVRLCVCVCRSK</sequence>
<accession>A0ACD5WN66</accession>
<protein>
    <submittedName>
        <fullName evidence="1">Uncharacterized protein</fullName>
    </submittedName>
</protein>
<dbReference type="EnsemblPlants" id="AVESA.00010b.r2.4CG1255130.1">
    <property type="protein sequence ID" value="AVESA.00010b.r2.4CG1255130.1.CDS"/>
    <property type="gene ID" value="AVESA.00010b.r2.4CG1255130"/>
</dbReference>